<reference evidence="2" key="1">
    <citation type="submission" date="2022-11" db="UniProtKB">
        <authorList>
            <consortium name="WormBaseParasite"/>
        </authorList>
    </citation>
    <scope>IDENTIFICATION</scope>
</reference>
<protein>
    <submittedName>
        <fullName evidence="2">Uncharacterized protein</fullName>
    </submittedName>
</protein>
<sequence>MCEKTQEDLQRRKPSKVNGIQSAVLVYVVHLVSLNKFNCSTQDSSLTIPKLRSNVKKFKELINGFVGENFFGTETGKLLDELDDDLMHGIRSKLESSFKKFYTDALDYLNKWFAFLDDFSFMDWLQLDKELSFADVSRTFTNLISNNAEEQDNLFTEVIEIKENLKKLEGTEFDQLDVSVKWLVCSRVRMSESVLSCSPAQKLPAQLVTLSNPISNLNSKSYFRARTK</sequence>
<proteinExistence type="predicted"/>
<dbReference type="WBParaSite" id="jg9204">
    <property type="protein sequence ID" value="jg9204"/>
    <property type="gene ID" value="jg9204"/>
</dbReference>
<evidence type="ECO:0000313" key="1">
    <source>
        <dbReference type="Proteomes" id="UP000887574"/>
    </source>
</evidence>
<evidence type="ECO:0000313" key="2">
    <source>
        <dbReference type="WBParaSite" id="jg9204"/>
    </source>
</evidence>
<accession>A0A915ETS7</accession>
<name>A0A915ETS7_9BILA</name>
<keyword evidence="1" id="KW-1185">Reference proteome</keyword>
<organism evidence="1 2">
    <name type="scientific">Ditylenchus dipsaci</name>
    <dbReference type="NCBI Taxonomy" id="166011"/>
    <lineage>
        <taxon>Eukaryota</taxon>
        <taxon>Metazoa</taxon>
        <taxon>Ecdysozoa</taxon>
        <taxon>Nematoda</taxon>
        <taxon>Chromadorea</taxon>
        <taxon>Rhabditida</taxon>
        <taxon>Tylenchina</taxon>
        <taxon>Tylenchomorpha</taxon>
        <taxon>Sphaerularioidea</taxon>
        <taxon>Anguinidae</taxon>
        <taxon>Anguininae</taxon>
        <taxon>Ditylenchus</taxon>
    </lineage>
</organism>
<dbReference type="AlphaFoldDB" id="A0A915ETS7"/>
<dbReference type="Proteomes" id="UP000887574">
    <property type="component" value="Unplaced"/>
</dbReference>